<sequence length="204" mass="22491">MKKLFFMGLFLPVLALLSFYPVRSRKGSLPIGAALPKAEVLVKDVSGKHISLRDVKRDNGLLVMFSCNTCPYVIRNQSRTKEVCTYAGDHHIGVILLNANEGDRNDGNSFEAMQAYAKSQGYNWYYALDGNSVLADAFGATRTPECFLFDKNGVLVYHGAIDDSPGDEQQVKRHHLQMAIDELLSGKAVTVKETRSVGCSISRA</sequence>
<dbReference type="PANTHER" id="PTHR43640">
    <property type="entry name" value="OS07G0260300 PROTEIN"/>
    <property type="match status" value="1"/>
</dbReference>
<keyword evidence="3" id="KW-1185">Reference proteome</keyword>
<dbReference type="PANTHER" id="PTHR43640:SF1">
    <property type="entry name" value="THIOREDOXIN-DEPENDENT PEROXIREDOXIN"/>
    <property type="match status" value="1"/>
</dbReference>
<evidence type="ECO:0000259" key="1">
    <source>
        <dbReference type="PROSITE" id="PS51352"/>
    </source>
</evidence>
<dbReference type="GO" id="GO:0016491">
    <property type="term" value="F:oxidoreductase activity"/>
    <property type="evidence" value="ECO:0007669"/>
    <property type="project" value="InterPro"/>
</dbReference>
<feature type="domain" description="Thioredoxin" evidence="1">
    <location>
        <begin position="29"/>
        <end position="185"/>
    </location>
</feature>
<dbReference type="InterPro" id="IPR013766">
    <property type="entry name" value="Thioredoxin_domain"/>
</dbReference>
<evidence type="ECO:0000313" key="3">
    <source>
        <dbReference type="Proteomes" id="UP000607559"/>
    </source>
</evidence>
<dbReference type="Gene3D" id="3.40.30.10">
    <property type="entry name" value="Glutaredoxin"/>
    <property type="match status" value="1"/>
</dbReference>
<dbReference type="RefSeq" id="WP_188928370.1">
    <property type="nucleotide sequence ID" value="NZ_BMJC01000001.1"/>
</dbReference>
<dbReference type="EMBL" id="BMJC01000001">
    <property type="protein sequence ID" value="GGA85626.1"/>
    <property type="molecule type" value="Genomic_DNA"/>
</dbReference>
<organism evidence="2 3">
    <name type="scientific">Puia dinghuensis</name>
    <dbReference type="NCBI Taxonomy" id="1792502"/>
    <lineage>
        <taxon>Bacteria</taxon>
        <taxon>Pseudomonadati</taxon>
        <taxon>Bacteroidota</taxon>
        <taxon>Chitinophagia</taxon>
        <taxon>Chitinophagales</taxon>
        <taxon>Chitinophagaceae</taxon>
        <taxon>Puia</taxon>
    </lineage>
</organism>
<dbReference type="InterPro" id="IPR036249">
    <property type="entry name" value="Thioredoxin-like_sf"/>
</dbReference>
<dbReference type="Pfam" id="PF08534">
    <property type="entry name" value="Redoxin"/>
    <property type="match status" value="1"/>
</dbReference>
<reference evidence="2" key="2">
    <citation type="submission" date="2020-09" db="EMBL/GenBank/DDBJ databases">
        <authorList>
            <person name="Sun Q."/>
            <person name="Zhou Y."/>
        </authorList>
    </citation>
    <scope>NUCLEOTIDE SEQUENCE</scope>
    <source>
        <strain evidence="2">CGMCC 1.15448</strain>
    </source>
</reference>
<dbReference type="AlphaFoldDB" id="A0A8J2U898"/>
<name>A0A8J2U898_9BACT</name>
<dbReference type="InterPro" id="IPR013740">
    <property type="entry name" value="Redoxin"/>
</dbReference>
<proteinExistence type="predicted"/>
<comment type="caution">
    <text evidence="2">The sequence shown here is derived from an EMBL/GenBank/DDBJ whole genome shotgun (WGS) entry which is preliminary data.</text>
</comment>
<evidence type="ECO:0000313" key="2">
    <source>
        <dbReference type="EMBL" id="GGA85626.1"/>
    </source>
</evidence>
<dbReference type="CDD" id="cd02969">
    <property type="entry name" value="PRX_like1"/>
    <property type="match status" value="1"/>
</dbReference>
<dbReference type="InterPro" id="IPR047262">
    <property type="entry name" value="PRX-like1"/>
</dbReference>
<protein>
    <recommendedName>
        <fullName evidence="1">Thioredoxin domain-containing protein</fullName>
    </recommendedName>
</protein>
<accession>A0A8J2U898</accession>
<dbReference type="PROSITE" id="PS51352">
    <property type="entry name" value="THIOREDOXIN_2"/>
    <property type="match status" value="1"/>
</dbReference>
<gene>
    <name evidence="2" type="ORF">GCM10011511_05810</name>
</gene>
<dbReference type="Proteomes" id="UP000607559">
    <property type="component" value="Unassembled WGS sequence"/>
</dbReference>
<reference evidence="2" key="1">
    <citation type="journal article" date="2014" name="Int. J. Syst. Evol. Microbiol.">
        <title>Complete genome sequence of Corynebacterium casei LMG S-19264T (=DSM 44701T), isolated from a smear-ripened cheese.</title>
        <authorList>
            <consortium name="US DOE Joint Genome Institute (JGI-PGF)"/>
            <person name="Walter F."/>
            <person name="Albersmeier A."/>
            <person name="Kalinowski J."/>
            <person name="Ruckert C."/>
        </authorList>
    </citation>
    <scope>NUCLEOTIDE SEQUENCE</scope>
    <source>
        <strain evidence="2">CGMCC 1.15448</strain>
    </source>
</reference>
<dbReference type="SUPFAM" id="SSF52833">
    <property type="entry name" value="Thioredoxin-like"/>
    <property type="match status" value="1"/>
</dbReference>